<evidence type="ECO:0000313" key="2">
    <source>
        <dbReference type="Ensembl" id="ENSGMOP00000033610.1"/>
    </source>
</evidence>
<dbReference type="SUPFAM" id="SSF52833">
    <property type="entry name" value="Thioredoxin-like"/>
    <property type="match status" value="1"/>
</dbReference>
<dbReference type="InterPro" id="IPR036249">
    <property type="entry name" value="Thioredoxin-like_sf"/>
</dbReference>
<evidence type="ECO:0000313" key="3">
    <source>
        <dbReference type="Proteomes" id="UP000694546"/>
    </source>
</evidence>
<proteinExistence type="predicted"/>
<dbReference type="PIRSF" id="PIRSF006402">
    <property type="entry name" value="UCP006402_thioredoxin"/>
    <property type="match status" value="1"/>
</dbReference>
<keyword evidence="3" id="KW-1185">Reference proteome</keyword>
<dbReference type="GO" id="GO:0005975">
    <property type="term" value="P:carbohydrate metabolic process"/>
    <property type="evidence" value="ECO:0007669"/>
    <property type="project" value="InterPro"/>
</dbReference>
<dbReference type="Gene3D" id="3.40.30.10">
    <property type="entry name" value="Glutaredoxin"/>
    <property type="match status" value="1"/>
</dbReference>
<dbReference type="CDD" id="cd02955">
    <property type="entry name" value="SSP411"/>
    <property type="match status" value="1"/>
</dbReference>
<dbReference type="GeneTree" id="ENSGT00390000004836"/>
<dbReference type="PANTHER" id="PTHR42899:SF1">
    <property type="entry name" value="SPERMATOGENESIS-ASSOCIATED PROTEIN 20"/>
    <property type="match status" value="1"/>
</dbReference>
<organism evidence="2 3">
    <name type="scientific">Gadus morhua</name>
    <name type="common">Atlantic cod</name>
    <dbReference type="NCBI Taxonomy" id="8049"/>
    <lineage>
        <taxon>Eukaryota</taxon>
        <taxon>Metazoa</taxon>
        <taxon>Chordata</taxon>
        <taxon>Craniata</taxon>
        <taxon>Vertebrata</taxon>
        <taxon>Euteleostomi</taxon>
        <taxon>Actinopterygii</taxon>
        <taxon>Neopterygii</taxon>
        <taxon>Teleostei</taxon>
        <taxon>Neoteleostei</taxon>
        <taxon>Acanthomorphata</taxon>
        <taxon>Zeiogadaria</taxon>
        <taxon>Gadariae</taxon>
        <taxon>Gadiformes</taxon>
        <taxon>Gadoidei</taxon>
        <taxon>Gadidae</taxon>
        <taxon>Gadus</taxon>
    </lineage>
</organism>
<dbReference type="Ensembl" id="ENSGMOT00000030538.1">
    <property type="protein sequence ID" value="ENSGMOP00000033610.1"/>
    <property type="gene ID" value="ENSGMOG00000004610.2"/>
</dbReference>
<dbReference type="Pfam" id="PF03190">
    <property type="entry name" value="Thioredox_DsbH"/>
    <property type="match status" value="1"/>
</dbReference>
<dbReference type="PANTHER" id="PTHR42899">
    <property type="entry name" value="SPERMATOGENESIS-ASSOCIATED PROTEIN 20"/>
    <property type="match status" value="1"/>
</dbReference>
<reference evidence="2" key="2">
    <citation type="submission" date="2025-09" db="UniProtKB">
        <authorList>
            <consortium name="Ensembl"/>
        </authorList>
    </citation>
    <scope>IDENTIFICATION</scope>
</reference>
<dbReference type="SUPFAM" id="SSF48208">
    <property type="entry name" value="Six-hairpin glycosidases"/>
    <property type="match status" value="1"/>
</dbReference>
<reference evidence="2" key="1">
    <citation type="submission" date="2025-08" db="UniProtKB">
        <authorList>
            <consortium name="Ensembl"/>
        </authorList>
    </citation>
    <scope>IDENTIFICATION</scope>
</reference>
<feature type="domain" description="Spermatogenesis-associated protein 20-like TRX" evidence="1">
    <location>
        <begin position="16"/>
        <end position="167"/>
    </location>
</feature>
<sequence length="555" mass="61566">MASGTPPPPPTPPKHTNRLYEEKSPYLLQHAHNPVDWYAWGQEAFDRAKQEDKPIFLSVGYSTCHWCHVMERKSFEDEEIGRLLSENFVCIKVDREERPDATSGGGGWPMSVWLTPDLRPFIGGTYFPPRDAGRRPGLKTVLTRIMEQWQTNRTTLESSGECVMEALRKVTAIAAAPGEAPPLAPDVANRLNLMFLMSYWALQMTLHTLRMMALGGIHDHVAQGFHRYSTDASWHVPHFEKMLYDPAQLAVAYFTAFQVSGEQFFADVARDILVYVSRDLSDKSGGFYSAEDADSVPSGGGPEKREGAFCVWTASELRELLGEVLPGATGRASLADVAMRHYGVREQGNVEPEQDPHGELQGQNVLIVRYSVELTAARFGLSVATVTELLASARAKMAAVRSTRPRPHLDTKMLASWNGLMLSGFACVGAALGDEALLQRAERAARFLKEHLWDAEGQTMLRSCYRGDQMELRFGTTHYREPMEEELLLSPAEVVVLPLTGFTSAEEMNHCCIPTAYAHTCIVLGLLWSSRATQWCLLLSEHQVSHSVATAGSAP</sequence>
<protein>
    <recommendedName>
        <fullName evidence="1">Spermatogenesis-associated protein 20-like TRX domain-containing protein</fullName>
    </recommendedName>
</protein>
<evidence type="ECO:0000259" key="1">
    <source>
        <dbReference type="Pfam" id="PF03190"/>
    </source>
</evidence>
<accession>A0A8C5AKD1</accession>
<dbReference type="InterPro" id="IPR008928">
    <property type="entry name" value="6-hairpin_glycosidase_sf"/>
</dbReference>
<dbReference type="InterPro" id="IPR004879">
    <property type="entry name" value="Ssp411-like_TRX"/>
</dbReference>
<name>A0A8C5AKD1_GADMO</name>
<dbReference type="Proteomes" id="UP000694546">
    <property type="component" value="Chromosome 18"/>
</dbReference>
<dbReference type="InterPro" id="IPR024705">
    <property type="entry name" value="Ssp411"/>
</dbReference>
<dbReference type="AlphaFoldDB" id="A0A8C5AKD1"/>